<dbReference type="Gene3D" id="2.110.10.10">
    <property type="entry name" value="Hemopexin-like domain"/>
    <property type="match status" value="2"/>
</dbReference>
<dbReference type="InterPro" id="IPR018487">
    <property type="entry name" value="Hemopexin-like_repeat"/>
</dbReference>
<dbReference type="RefSeq" id="WP_204822738.1">
    <property type="nucleotide sequence ID" value="NZ_JANHOF010000034.1"/>
</dbReference>
<dbReference type="SMART" id="SM00120">
    <property type="entry name" value="HX"/>
    <property type="match status" value="4"/>
</dbReference>
<dbReference type="InterPro" id="IPR036375">
    <property type="entry name" value="Hemopexin-like_dom_sf"/>
</dbReference>
<evidence type="ECO:0000313" key="2">
    <source>
        <dbReference type="Proteomes" id="UP001589818"/>
    </source>
</evidence>
<dbReference type="Pfam" id="PF00045">
    <property type="entry name" value="Hemopexin"/>
    <property type="match status" value="1"/>
</dbReference>
<sequence length="426" mass="48478">MYIQSALNGPEGSVVTYFFRGDQFVTFDWDLERAFLGGKSITDDWILPLSFQPLESPYRFDAALSGHESKVNQYRHYSYFFHGADYIRHDWRDNPPPARPIQVQSDLSAWHLPSPFNMGVDAAFNGKLSRTGYAYFFKGNQYAKYNWMEDKLEYVKPLSSMLNGMPVDFAQGIEAAVSGLGSYGDYGYLFKGDQYIRFHWDSLNVDNERPIVDNWLGLAELLLAGQAKSKAFGWLWTAVSKLEAYIDVLAANASDSFMEATLQTHFHIPPSLPNSEKVGRINEILSNYEKVDRALHRAPEIFEISQTISDPAATVYNVRIYFSKEFVLTGPAARAAIIIHEGIHFVDELATETNDIPEWYLTDEVADSLSLPRQDTIPEIITRYDTMTMAMALHNPSSYASFAQHISYNYDTRYGSARQDPIPGYW</sequence>
<organism evidence="1 2">
    <name type="scientific">Paenibacillus mendelii</name>
    <dbReference type="NCBI Taxonomy" id="206163"/>
    <lineage>
        <taxon>Bacteria</taxon>
        <taxon>Bacillati</taxon>
        <taxon>Bacillota</taxon>
        <taxon>Bacilli</taxon>
        <taxon>Bacillales</taxon>
        <taxon>Paenibacillaceae</taxon>
        <taxon>Paenibacillus</taxon>
    </lineage>
</organism>
<name>A0ABV6JCQ7_9BACL</name>
<gene>
    <name evidence="1" type="ORF">ACFFJ8_14865</name>
</gene>
<dbReference type="SUPFAM" id="SSF50923">
    <property type="entry name" value="Hemopexin-like domain"/>
    <property type="match status" value="1"/>
</dbReference>
<keyword evidence="2" id="KW-1185">Reference proteome</keyword>
<dbReference type="EMBL" id="JBHLVF010000019">
    <property type="protein sequence ID" value="MFC0392650.1"/>
    <property type="molecule type" value="Genomic_DNA"/>
</dbReference>
<dbReference type="PROSITE" id="PS51642">
    <property type="entry name" value="HEMOPEXIN_2"/>
    <property type="match status" value="2"/>
</dbReference>
<dbReference type="InterPro" id="IPR024079">
    <property type="entry name" value="MetalloPept_cat_dom_sf"/>
</dbReference>
<dbReference type="Gene3D" id="3.40.390.10">
    <property type="entry name" value="Collagenase (Catalytic Domain)"/>
    <property type="match status" value="1"/>
</dbReference>
<evidence type="ECO:0000313" key="1">
    <source>
        <dbReference type="EMBL" id="MFC0392650.1"/>
    </source>
</evidence>
<protein>
    <submittedName>
        <fullName evidence="1">Hemopexin repeat-containing protein</fullName>
    </submittedName>
</protein>
<accession>A0ABV6JCQ7</accession>
<reference evidence="1 2" key="1">
    <citation type="submission" date="2024-09" db="EMBL/GenBank/DDBJ databases">
        <authorList>
            <person name="Sun Q."/>
            <person name="Mori K."/>
        </authorList>
    </citation>
    <scope>NUCLEOTIDE SEQUENCE [LARGE SCALE GENOMIC DNA]</scope>
    <source>
        <strain evidence="1 2">CCM 4839</strain>
    </source>
</reference>
<dbReference type="Proteomes" id="UP001589818">
    <property type="component" value="Unassembled WGS sequence"/>
</dbReference>
<proteinExistence type="predicted"/>
<comment type="caution">
    <text evidence="1">The sequence shown here is derived from an EMBL/GenBank/DDBJ whole genome shotgun (WGS) entry which is preliminary data.</text>
</comment>